<organism evidence="2">
    <name type="scientific">Candidatus Berkiella cookevillensis</name>
    <dbReference type="NCBI Taxonomy" id="437022"/>
    <lineage>
        <taxon>Bacteria</taxon>
        <taxon>Pseudomonadati</taxon>
        <taxon>Pseudomonadota</taxon>
        <taxon>Gammaproteobacteria</taxon>
        <taxon>Candidatus Berkiellales</taxon>
        <taxon>Candidatus Berkiellaceae</taxon>
        <taxon>Candidatus Berkiella</taxon>
    </lineage>
</organism>
<accession>A0A0Q9YPQ6</accession>
<dbReference type="EMBL" id="LKHV01000002">
    <property type="protein sequence ID" value="KRG19666.1"/>
    <property type="molecule type" value="Genomic_DNA"/>
</dbReference>
<dbReference type="InterPro" id="IPR049500">
    <property type="entry name" value="Peptidase_M50B-like"/>
</dbReference>
<name>A0A0Q9YPQ6_9GAMM</name>
<evidence type="ECO:0000256" key="1">
    <source>
        <dbReference type="SAM" id="Phobius"/>
    </source>
</evidence>
<comment type="caution">
    <text evidence="2">The sequence shown here is derived from an EMBL/GenBank/DDBJ whole genome shotgun (WGS) entry which is preliminary data.</text>
</comment>
<dbReference type="Proteomes" id="UP000051494">
    <property type="component" value="Unassembled WGS sequence"/>
</dbReference>
<evidence type="ECO:0000313" key="3">
    <source>
        <dbReference type="EMBL" id="MCS5707663.1"/>
    </source>
</evidence>
<dbReference type="PANTHER" id="PTHR33979:SF2">
    <property type="entry name" value="PEPTIDASE M50B-LIKE-DOMAIN-CONTAINING PROTEIN"/>
    <property type="match status" value="1"/>
</dbReference>
<evidence type="ECO:0000313" key="2">
    <source>
        <dbReference type="EMBL" id="KRG19666.1"/>
    </source>
</evidence>
<feature type="transmembrane region" description="Helical" evidence="1">
    <location>
        <begin position="101"/>
        <end position="121"/>
    </location>
</feature>
<dbReference type="Pfam" id="PF13398">
    <property type="entry name" value="Peptidase_M50B"/>
    <property type="match status" value="1"/>
</dbReference>
<keyword evidence="1" id="KW-1133">Transmembrane helix</keyword>
<keyword evidence="1" id="KW-0812">Transmembrane</keyword>
<dbReference type="RefSeq" id="WP_057623652.1">
    <property type="nucleotide sequence ID" value="NZ_LKHV02000001.1"/>
</dbReference>
<feature type="transmembrane region" description="Helical" evidence="1">
    <location>
        <begin position="127"/>
        <end position="144"/>
    </location>
</feature>
<dbReference type="STRING" id="437022.CC99x_00680"/>
<feature type="transmembrane region" description="Helical" evidence="1">
    <location>
        <begin position="7"/>
        <end position="25"/>
    </location>
</feature>
<reference evidence="3" key="3">
    <citation type="submission" date="2021-06" db="EMBL/GenBank/DDBJ databases">
        <title>Genomic Description and Analysis of Intracellular Bacteria, Candidatus Berkiella cookevillensis and Candidatus Berkiella aquae.</title>
        <authorList>
            <person name="Kidane D.T."/>
            <person name="Mehari Y.T."/>
            <person name="Rice F.C."/>
            <person name="Arivett B.A."/>
            <person name="Farone A.L."/>
            <person name="Berk S.G."/>
            <person name="Farone M.B."/>
        </authorList>
    </citation>
    <scope>NUCLEOTIDE SEQUENCE</scope>
    <source>
        <strain evidence="3">CC99</strain>
    </source>
</reference>
<dbReference type="EMBL" id="LKHV02000001">
    <property type="protein sequence ID" value="MCS5707663.1"/>
    <property type="molecule type" value="Genomic_DNA"/>
</dbReference>
<proteinExistence type="predicted"/>
<keyword evidence="1" id="KW-0472">Membrane</keyword>
<dbReference type="PANTHER" id="PTHR33979">
    <property type="entry name" value="OS02G0221600 PROTEIN"/>
    <property type="match status" value="1"/>
</dbReference>
<keyword evidence="4" id="KW-1185">Reference proteome</keyword>
<feature type="transmembrane region" description="Helical" evidence="1">
    <location>
        <begin position="189"/>
        <end position="212"/>
    </location>
</feature>
<evidence type="ECO:0000313" key="4">
    <source>
        <dbReference type="Proteomes" id="UP000051494"/>
    </source>
</evidence>
<sequence length="231" mass="26477">MFSLRSITFLAYVVVAFAVYYVPIFNWPFSWWMGFFHEISKALGILATGGSVSSLELSLRGMGTSFAQGGNIWFIATCSYCGAVLWGMLIYILADKLHKKYAIFEAIVLSLFILFISILWVRDILTILILIIMVGLLLSIIKLHNYSLMKITLKFIGIYIVLDGIRTPLNLLDGRIPLDLIPLMQQSTVFTYLSVFLWFCFALLGIYALWIWHKPTYTKKQVTQDLLKYIE</sequence>
<dbReference type="AlphaFoldDB" id="A0A0Q9YPQ6"/>
<protein>
    <submittedName>
        <fullName evidence="3">M50 family metallopeptidase</fullName>
    </submittedName>
</protein>
<reference evidence="3" key="2">
    <citation type="journal article" date="2016" name="Genome Announc.">
        <title>Draft Genome Sequences of Two Novel Amoeba-Resistant Intranuclear Bacteria, 'Candidatus Berkiella cookevillensis' and 'Candidatus Berkiella aquae'.</title>
        <authorList>
            <person name="Mehari Y.T."/>
            <person name="Arivett B.A."/>
            <person name="Farone A.L."/>
            <person name="Gunderson J.H."/>
            <person name="Farone M.B."/>
        </authorList>
    </citation>
    <scope>NUCLEOTIDE SEQUENCE</scope>
    <source>
        <strain evidence="3">CC99</strain>
    </source>
</reference>
<dbReference type="OrthoDB" id="7425566at2"/>
<reference evidence="2" key="1">
    <citation type="submission" date="2015-09" db="EMBL/GenBank/DDBJ databases">
        <title>Draft Genome Sequences of Two Novel Amoeba-resistant Intranuclear Bacteria, Candidatus Berkiella cookevillensis and Candidatus Berkiella aquae.</title>
        <authorList>
            <person name="Mehari Y.T."/>
            <person name="Arivett B.A."/>
            <person name="Farone A.L."/>
            <person name="Gunderson J.H."/>
            <person name="Farone M.B."/>
        </authorList>
    </citation>
    <scope>NUCLEOTIDE SEQUENCE [LARGE SCALE GENOMIC DNA]</scope>
    <source>
        <strain evidence="2">CC99</strain>
    </source>
</reference>
<feature type="transmembrane region" description="Helical" evidence="1">
    <location>
        <begin position="72"/>
        <end position="94"/>
    </location>
</feature>
<gene>
    <name evidence="3" type="ORF">CC99x_001960</name>
    <name evidence="2" type="ORF">CC99x_00680</name>
</gene>